<keyword evidence="9" id="KW-0677">Repeat</keyword>
<evidence type="ECO:0000256" key="8">
    <source>
        <dbReference type="ARBA" id="ARBA00022679"/>
    </source>
</evidence>
<protein>
    <recommendedName>
        <fullName evidence="2">histidine kinase</fullName>
        <ecNumber evidence="2">2.7.13.3</ecNumber>
    </recommendedName>
</protein>
<keyword evidence="10" id="KW-0547">Nucleotide-binding</keyword>
<evidence type="ECO:0000313" key="18">
    <source>
        <dbReference type="EMBL" id="MBP3983389.1"/>
    </source>
</evidence>
<dbReference type="InterPro" id="IPR035965">
    <property type="entry name" value="PAS-like_dom_sf"/>
</dbReference>
<dbReference type="SMART" id="SM00086">
    <property type="entry name" value="PAC"/>
    <property type="match status" value="1"/>
</dbReference>
<dbReference type="Pfam" id="PF07536">
    <property type="entry name" value="HWE_HK"/>
    <property type="match status" value="1"/>
</dbReference>
<feature type="domain" description="PAS" evidence="16">
    <location>
        <begin position="13"/>
        <end position="88"/>
    </location>
</feature>
<feature type="domain" description="PAC" evidence="17">
    <location>
        <begin position="90"/>
        <end position="142"/>
    </location>
</feature>
<dbReference type="PROSITE" id="PS50113">
    <property type="entry name" value="PAC"/>
    <property type="match status" value="1"/>
</dbReference>
<evidence type="ECO:0000256" key="15">
    <source>
        <dbReference type="ARBA" id="ARBA00023170"/>
    </source>
</evidence>
<evidence type="ECO:0000313" key="19">
    <source>
        <dbReference type="Proteomes" id="UP000673447"/>
    </source>
</evidence>
<evidence type="ECO:0000256" key="6">
    <source>
        <dbReference type="ARBA" id="ARBA00022630"/>
    </source>
</evidence>
<dbReference type="Gene3D" id="3.30.450.20">
    <property type="entry name" value="PAS domain"/>
    <property type="match status" value="1"/>
</dbReference>
<keyword evidence="4" id="KW-0597">Phosphoprotein</keyword>
<dbReference type="NCBIfam" id="TIGR00229">
    <property type="entry name" value="sensory_box"/>
    <property type="match status" value="1"/>
</dbReference>
<dbReference type="PANTHER" id="PTHR41523:SF8">
    <property type="entry name" value="ETHYLENE RESPONSE SENSOR PROTEIN"/>
    <property type="match status" value="1"/>
</dbReference>
<dbReference type="GO" id="GO:0005524">
    <property type="term" value="F:ATP binding"/>
    <property type="evidence" value="ECO:0007669"/>
    <property type="project" value="UniProtKB-KW"/>
</dbReference>
<comment type="caution">
    <text evidence="18">The sequence shown here is derived from an EMBL/GenBank/DDBJ whole genome shotgun (WGS) entry which is preliminary data.</text>
</comment>
<dbReference type="EMBL" id="JAGKTC010000001">
    <property type="protein sequence ID" value="MBP3983389.1"/>
    <property type="molecule type" value="Genomic_DNA"/>
</dbReference>
<keyword evidence="3" id="KW-0600">Photoreceptor protein</keyword>
<organism evidence="18 19">
    <name type="scientific">Pseudoxanthomonas helianthi</name>
    <dbReference type="NCBI Taxonomy" id="1453541"/>
    <lineage>
        <taxon>Bacteria</taxon>
        <taxon>Pseudomonadati</taxon>
        <taxon>Pseudomonadota</taxon>
        <taxon>Gammaproteobacteria</taxon>
        <taxon>Lysobacterales</taxon>
        <taxon>Lysobacteraceae</taxon>
        <taxon>Pseudoxanthomonas</taxon>
    </lineage>
</organism>
<evidence type="ECO:0000256" key="9">
    <source>
        <dbReference type="ARBA" id="ARBA00022737"/>
    </source>
</evidence>
<name>A0A940X285_9GAMM</name>
<keyword evidence="19" id="KW-1185">Reference proteome</keyword>
<dbReference type="AlphaFoldDB" id="A0A940X285"/>
<evidence type="ECO:0000256" key="12">
    <source>
        <dbReference type="ARBA" id="ARBA00022840"/>
    </source>
</evidence>
<keyword evidence="8" id="KW-0808">Transferase</keyword>
<evidence type="ECO:0000256" key="5">
    <source>
        <dbReference type="ARBA" id="ARBA00022606"/>
    </source>
</evidence>
<keyword evidence="12" id="KW-0067">ATP-binding</keyword>
<keyword evidence="6" id="KW-0285">Flavoprotein</keyword>
<keyword evidence="15" id="KW-0675">Receptor</keyword>
<dbReference type="InterPro" id="IPR011102">
    <property type="entry name" value="Sig_transdc_His_kinase_HWE"/>
</dbReference>
<dbReference type="InterPro" id="IPR000700">
    <property type="entry name" value="PAS-assoc_C"/>
</dbReference>
<dbReference type="PROSITE" id="PS50112">
    <property type="entry name" value="PAS"/>
    <property type="match status" value="1"/>
</dbReference>
<dbReference type="InterPro" id="IPR013655">
    <property type="entry name" value="PAS_fold_3"/>
</dbReference>
<dbReference type="Pfam" id="PF08447">
    <property type="entry name" value="PAS_3"/>
    <property type="match status" value="1"/>
</dbReference>
<keyword evidence="7" id="KW-0288">FMN</keyword>
<evidence type="ECO:0000256" key="2">
    <source>
        <dbReference type="ARBA" id="ARBA00012438"/>
    </source>
</evidence>
<keyword evidence="13" id="KW-0157">Chromophore</keyword>
<evidence type="ECO:0000259" key="17">
    <source>
        <dbReference type="PROSITE" id="PS50113"/>
    </source>
</evidence>
<reference evidence="18" key="1">
    <citation type="journal article" date="2016" name="Int. J. Syst. Evol. Microbiol.">
        <title>Pseudoxanthomonas helianthi sp. nov., isolated from roots of Jerusalem artichoke (Helianthus tuberosus).</title>
        <authorList>
            <person name="Kittiwongwattana C."/>
            <person name="Thawai C."/>
        </authorList>
    </citation>
    <scope>NUCLEOTIDE SEQUENCE</scope>
    <source>
        <strain evidence="18">110414</strain>
    </source>
</reference>
<dbReference type="Gene3D" id="3.30.565.10">
    <property type="entry name" value="Histidine kinase-like ATPase, C-terminal domain"/>
    <property type="match status" value="1"/>
</dbReference>
<dbReference type="Proteomes" id="UP000673447">
    <property type="component" value="Unassembled WGS sequence"/>
</dbReference>
<accession>A0A940X285</accession>
<dbReference type="InterPro" id="IPR001610">
    <property type="entry name" value="PAC"/>
</dbReference>
<reference evidence="18" key="2">
    <citation type="submission" date="2021-03" db="EMBL/GenBank/DDBJ databases">
        <authorList>
            <person name="Cao W."/>
        </authorList>
    </citation>
    <scope>NUCLEOTIDE SEQUENCE</scope>
    <source>
        <strain evidence="18">110414</strain>
    </source>
</reference>
<keyword evidence="11" id="KW-0418">Kinase</keyword>
<evidence type="ECO:0000256" key="7">
    <source>
        <dbReference type="ARBA" id="ARBA00022643"/>
    </source>
</evidence>
<dbReference type="RefSeq" id="WP_210535242.1">
    <property type="nucleotide sequence ID" value="NZ_JAGKTC010000001.1"/>
</dbReference>
<comment type="catalytic activity">
    <reaction evidence="1">
        <text>ATP + protein L-histidine = ADP + protein N-phospho-L-histidine.</text>
        <dbReference type="EC" id="2.7.13.3"/>
    </reaction>
</comment>
<dbReference type="GO" id="GO:0009881">
    <property type="term" value="F:photoreceptor activity"/>
    <property type="evidence" value="ECO:0007669"/>
    <property type="project" value="UniProtKB-KW"/>
</dbReference>
<dbReference type="PANTHER" id="PTHR41523">
    <property type="entry name" value="TWO-COMPONENT SYSTEM SENSOR PROTEIN"/>
    <property type="match status" value="1"/>
</dbReference>
<evidence type="ECO:0000256" key="11">
    <source>
        <dbReference type="ARBA" id="ARBA00022777"/>
    </source>
</evidence>
<dbReference type="InterPro" id="IPR000014">
    <property type="entry name" value="PAS"/>
</dbReference>
<keyword evidence="14" id="KW-0843">Virulence</keyword>
<proteinExistence type="predicted"/>
<evidence type="ECO:0000256" key="13">
    <source>
        <dbReference type="ARBA" id="ARBA00022991"/>
    </source>
</evidence>
<sequence>MDRPVGQRKLRESDTRFRQFGEASSDVLWIRNADTLELEYLSPAFDHIYGMDHRSMLARPALESWIELILPEDRHMVHEAIGKVRNGQRALTEYRIWHPEGRVRWMRNTKFPLLDDDGKVVRIGGIGHDATEEKEAADRLQVLIAELQHRTRNLMAVVQAVSERTLRESATLAEFGPAYSDRLRAIARVHGLLSRLTDGDKVSFDELLMEELRAHGVNGERVLLDGPSGVRLRSTTLQTYALALHELATNATKYGALSTDSGRLAIRWRTASREDGTPVLQMEWREQFETPSERPADGVHSGGYGRELIERALPYQLKARTSYRLEPNGLLCTVEVPLPTD</sequence>
<dbReference type="EC" id="2.7.13.3" evidence="2"/>
<dbReference type="InterPro" id="IPR036890">
    <property type="entry name" value="HATPase_C_sf"/>
</dbReference>
<keyword evidence="5" id="KW-0716">Sensory transduction</keyword>
<evidence type="ECO:0000256" key="10">
    <source>
        <dbReference type="ARBA" id="ARBA00022741"/>
    </source>
</evidence>
<dbReference type="SMART" id="SM00911">
    <property type="entry name" value="HWE_HK"/>
    <property type="match status" value="1"/>
</dbReference>
<dbReference type="SUPFAM" id="SSF55785">
    <property type="entry name" value="PYP-like sensor domain (PAS domain)"/>
    <property type="match status" value="1"/>
</dbReference>
<dbReference type="GO" id="GO:0004673">
    <property type="term" value="F:protein histidine kinase activity"/>
    <property type="evidence" value="ECO:0007669"/>
    <property type="project" value="UniProtKB-EC"/>
</dbReference>
<evidence type="ECO:0000256" key="14">
    <source>
        <dbReference type="ARBA" id="ARBA00023026"/>
    </source>
</evidence>
<evidence type="ECO:0000259" key="16">
    <source>
        <dbReference type="PROSITE" id="PS50112"/>
    </source>
</evidence>
<gene>
    <name evidence="18" type="ORF">J5837_03045</name>
</gene>
<dbReference type="CDD" id="cd00130">
    <property type="entry name" value="PAS"/>
    <property type="match status" value="1"/>
</dbReference>
<evidence type="ECO:0000256" key="4">
    <source>
        <dbReference type="ARBA" id="ARBA00022553"/>
    </source>
</evidence>
<evidence type="ECO:0000256" key="3">
    <source>
        <dbReference type="ARBA" id="ARBA00022543"/>
    </source>
</evidence>
<evidence type="ECO:0000256" key="1">
    <source>
        <dbReference type="ARBA" id="ARBA00000085"/>
    </source>
</evidence>